<protein>
    <recommendedName>
        <fullName evidence="19">UDP-glucose:glycoprotein glucosyltransferase</fullName>
    </recommendedName>
</protein>
<evidence type="ECO:0000256" key="12">
    <source>
        <dbReference type="SAM" id="MobiDB-lite"/>
    </source>
</evidence>
<comment type="cofactor">
    <cofactor evidence="1">
        <name>Ca(2+)</name>
        <dbReference type="ChEBI" id="CHEBI:29108"/>
    </cofactor>
</comment>
<keyword evidence="18" id="KW-1185">Reference proteome</keyword>
<dbReference type="FunFam" id="3.90.550.10:FF:000004">
    <property type="entry name" value="UDP-glucose glycoprotein glucosyltransferase 1"/>
    <property type="match status" value="1"/>
</dbReference>
<evidence type="ECO:0000313" key="18">
    <source>
        <dbReference type="Proteomes" id="UP000605970"/>
    </source>
</evidence>
<evidence type="ECO:0000256" key="2">
    <source>
        <dbReference type="ARBA" id="ARBA00004319"/>
    </source>
</evidence>
<dbReference type="InterPro" id="IPR029044">
    <property type="entry name" value="Nucleotide-diphossugar_trans"/>
</dbReference>
<dbReference type="Proteomes" id="UP000605970">
    <property type="component" value="Unassembled WGS sequence"/>
</dbReference>
<dbReference type="InterPro" id="IPR040694">
    <property type="entry name" value="UGGT_TRXL_2"/>
</dbReference>
<dbReference type="EMBL" id="JABEBT010000045">
    <property type="protein sequence ID" value="KAF7635262.1"/>
    <property type="molecule type" value="Genomic_DNA"/>
</dbReference>
<feature type="domain" description="UGGT thioredoxin-like" evidence="14">
    <location>
        <begin position="220"/>
        <end position="459"/>
    </location>
</feature>
<feature type="compositionally biased region" description="Acidic residues" evidence="12">
    <location>
        <begin position="1016"/>
        <end position="1027"/>
    </location>
</feature>
<evidence type="ECO:0000256" key="4">
    <source>
        <dbReference type="ARBA" id="ARBA00006351"/>
    </source>
</evidence>
<feature type="domain" description="UGGT thioredoxin-like" evidence="13">
    <location>
        <begin position="75"/>
        <end position="209"/>
    </location>
</feature>
<feature type="compositionally biased region" description="Basic and acidic residues" evidence="12">
    <location>
        <begin position="1001"/>
        <end position="1015"/>
    </location>
</feature>
<comment type="caution">
    <text evidence="17">The sequence shown here is derived from an EMBL/GenBank/DDBJ whole genome shotgun (WGS) entry which is preliminary data.</text>
</comment>
<evidence type="ECO:0000259" key="16">
    <source>
        <dbReference type="Pfam" id="PF18404"/>
    </source>
</evidence>
<dbReference type="GO" id="GO:0036503">
    <property type="term" value="P:ERAD pathway"/>
    <property type="evidence" value="ECO:0007669"/>
    <property type="project" value="TreeGrafter"/>
</dbReference>
<keyword evidence="5" id="KW-0328">Glycosyltransferase</keyword>
<evidence type="ECO:0000256" key="9">
    <source>
        <dbReference type="ARBA" id="ARBA00023180"/>
    </source>
</evidence>
<evidence type="ECO:0000259" key="15">
    <source>
        <dbReference type="Pfam" id="PF18403"/>
    </source>
</evidence>
<evidence type="ECO:0000256" key="3">
    <source>
        <dbReference type="ARBA" id="ARBA00004922"/>
    </source>
</evidence>
<evidence type="ECO:0000256" key="8">
    <source>
        <dbReference type="ARBA" id="ARBA00022824"/>
    </source>
</evidence>
<dbReference type="Pfam" id="PF18404">
    <property type="entry name" value="Glyco_transf_24"/>
    <property type="match status" value="1"/>
</dbReference>
<dbReference type="InterPro" id="IPR040525">
    <property type="entry name" value="UGGT_TRXL_4"/>
</dbReference>
<comment type="pathway">
    <text evidence="3">Protein modification; protein glycosylation.</text>
</comment>
<dbReference type="InterPro" id="IPR040497">
    <property type="entry name" value="Glyco_transf_24"/>
</dbReference>
<evidence type="ECO:0000259" key="14">
    <source>
        <dbReference type="Pfam" id="PF18402"/>
    </source>
</evidence>
<comment type="similarity">
    <text evidence="4">Belongs to the glycosyltransferase 8 family.</text>
</comment>
<keyword evidence="8" id="KW-0256">Endoplasmic reticulum</keyword>
<dbReference type="SUPFAM" id="SSF53448">
    <property type="entry name" value="Nucleotide-diphospho-sugar transferases"/>
    <property type="match status" value="1"/>
</dbReference>
<dbReference type="Pfam" id="PF06427">
    <property type="entry name" value="UDP-g_GGTase"/>
    <property type="match status" value="1"/>
</dbReference>
<accession>A0A8S9ZPY8</accession>
<evidence type="ECO:0000259" key="13">
    <source>
        <dbReference type="Pfam" id="PF18401"/>
    </source>
</evidence>
<evidence type="ECO:0008006" key="19">
    <source>
        <dbReference type="Google" id="ProtNLM"/>
    </source>
</evidence>
<organism evidence="17 18">
    <name type="scientific">Meloidogyne graminicola</name>
    <dbReference type="NCBI Taxonomy" id="189291"/>
    <lineage>
        <taxon>Eukaryota</taxon>
        <taxon>Metazoa</taxon>
        <taxon>Ecdysozoa</taxon>
        <taxon>Nematoda</taxon>
        <taxon>Chromadorea</taxon>
        <taxon>Rhabditida</taxon>
        <taxon>Tylenchina</taxon>
        <taxon>Tylenchomorpha</taxon>
        <taxon>Tylenchoidea</taxon>
        <taxon>Meloidogynidae</taxon>
        <taxon>Meloidogyninae</taxon>
        <taxon>Meloidogyne</taxon>
    </lineage>
</organism>
<evidence type="ECO:0000313" key="17">
    <source>
        <dbReference type="EMBL" id="KAF7635262.1"/>
    </source>
</evidence>
<dbReference type="InterPro" id="IPR009448">
    <property type="entry name" value="UDP-g_GGtrans"/>
</dbReference>
<dbReference type="GO" id="GO:0051082">
    <property type="term" value="F:unfolded protein binding"/>
    <property type="evidence" value="ECO:0007669"/>
    <property type="project" value="TreeGrafter"/>
</dbReference>
<dbReference type="CDD" id="cd06432">
    <property type="entry name" value="GT8_HUGT1_C_like"/>
    <property type="match status" value="1"/>
</dbReference>
<evidence type="ECO:0000256" key="11">
    <source>
        <dbReference type="ARBA" id="ARBA00048456"/>
    </source>
</evidence>
<dbReference type="GO" id="GO:0003980">
    <property type="term" value="F:UDP-glucose:glycoprotein glucosyltransferase activity"/>
    <property type="evidence" value="ECO:0007669"/>
    <property type="project" value="InterPro"/>
</dbReference>
<comment type="catalytic activity">
    <reaction evidence="11">
        <text>N(4)-(alpha-D-Man-(1-&gt;2)-alpha-D-Man-(1-&gt;2)-alpha-D-Man-(1-&gt;3)-[alpha-D-Man-(1-&gt;2)-alpha-D-Man-(1-&gt;3)-[alpha-D-Man-(1-&gt;2)-alpha-D-Man-(1-&gt;6)]-alpha-D-Man-(1-&gt;6)]-beta-D-Man-(1-&gt;4)-beta-D-GlcNAc-(1-&gt;4)-beta-D-GlcNAc)-L-asparaginyl-[protein] (N-glucan mannose isomer 9A1,2,3B1,2,3) + UDP-alpha-D-glucose = N(4)-(alpha-D-Glc-(1-&gt;3)-alpha-D-Man-(1-&gt;2)-alpha-D-Man-(1-&gt;2)-alpha-D-Man-(1-&gt;3)-[alpha-D-Man-(1-&gt;2)-alpha-D-Man-(1-&gt;3)-[alpha-D-Man-(1-&gt;2)-alpha-D-Man-(1-&gt;6)]-alpha-D-Man-(1-&gt;6)]-beta-D-Man-(1-&gt;4)-beta-D-GlcNAc-(1-&gt;4)-beta-D-GlcNAc)-L-asparaginyl-[protein] + UDP + H(+)</text>
        <dbReference type="Rhea" id="RHEA:61304"/>
        <dbReference type="Rhea" id="RHEA-COMP:14356"/>
        <dbReference type="Rhea" id="RHEA-COMP:14357"/>
        <dbReference type="ChEBI" id="CHEBI:15378"/>
        <dbReference type="ChEBI" id="CHEBI:58223"/>
        <dbReference type="ChEBI" id="CHEBI:58885"/>
        <dbReference type="ChEBI" id="CHEBI:59080"/>
        <dbReference type="ChEBI" id="CHEBI:139493"/>
    </reaction>
</comment>
<dbReference type="PANTHER" id="PTHR11226">
    <property type="entry name" value="UDP-GLUCOSE GLYCOPROTEIN:GLUCOSYLTRANSFERASE"/>
    <property type="match status" value="1"/>
</dbReference>
<evidence type="ECO:0000256" key="5">
    <source>
        <dbReference type="ARBA" id="ARBA00022676"/>
    </source>
</evidence>
<dbReference type="InterPro" id="IPR040692">
    <property type="entry name" value="UGGT_TRXL_3"/>
</dbReference>
<feature type="domain" description="Glucosyltransferase 24 catalytic" evidence="16">
    <location>
        <begin position="1056"/>
        <end position="1323"/>
    </location>
</feature>
<comment type="function">
    <text evidence="10">Recognizes glycoproteins with minor folding defects. Reglucosylates single N-glycans near the misfolded part of the protein, thus providing quality control for protein folding in the endoplasmic reticulum. Reglucosylated proteins are recognized by calreticulin for recycling to the endoplasmic reticulum and refolding or degradation.</text>
</comment>
<reference evidence="17" key="1">
    <citation type="journal article" date="2020" name="Ecol. Evol.">
        <title>Genome structure and content of the rice root-knot nematode (Meloidogyne graminicola).</title>
        <authorList>
            <person name="Phan N.T."/>
            <person name="Danchin E.G.J."/>
            <person name="Klopp C."/>
            <person name="Perfus-Barbeoch L."/>
            <person name="Kozlowski D.K."/>
            <person name="Koutsovoulos G.D."/>
            <person name="Lopez-Roques C."/>
            <person name="Bouchez O."/>
            <person name="Zahm M."/>
            <person name="Besnard G."/>
            <person name="Bellafiore S."/>
        </authorList>
    </citation>
    <scope>NUCLEOTIDE SEQUENCE</scope>
    <source>
        <strain evidence="17">VN-18</strain>
    </source>
</reference>
<evidence type="ECO:0000256" key="7">
    <source>
        <dbReference type="ARBA" id="ARBA00022729"/>
    </source>
</evidence>
<keyword evidence="6" id="KW-0808">Transferase</keyword>
<evidence type="ECO:0000256" key="1">
    <source>
        <dbReference type="ARBA" id="ARBA00001913"/>
    </source>
</evidence>
<dbReference type="Gene3D" id="3.90.550.10">
    <property type="entry name" value="Spore Coat Polysaccharide Biosynthesis Protein SpsA, Chain A"/>
    <property type="match status" value="1"/>
</dbReference>
<keyword evidence="9" id="KW-0325">Glycoprotein</keyword>
<feature type="domain" description="UDP-glucose:glycoprotein glucosyltransferase thioredoxin-like" evidence="15">
    <location>
        <begin position="503"/>
        <end position="716"/>
    </location>
</feature>
<gene>
    <name evidence="17" type="ORF">Mgra_00005378</name>
</gene>
<name>A0A8S9ZPY8_9BILA</name>
<dbReference type="Pfam" id="PF18403">
    <property type="entry name" value="Thioredoxin_15"/>
    <property type="match status" value="1"/>
</dbReference>
<comment type="subcellular location">
    <subcellularLocation>
        <location evidence="2">Endoplasmic reticulum lumen</location>
    </subcellularLocation>
</comment>
<dbReference type="GO" id="GO:0018279">
    <property type="term" value="P:protein N-linked glycosylation via asparagine"/>
    <property type="evidence" value="ECO:0007669"/>
    <property type="project" value="TreeGrafter"/>
</dbReference>
<feature type="region of interest" description="Disordered" evidence="12">
    <location>
        <begin position="1001"/>
        <end position="1030"/>
    </location>
</feature>
<dbReference type="OrthoDB" id="27683at2759"/>
<proteinExistence type="inferred from homology"/>
<dbReference type="PANTHER" id="PTHR11226:SF0">
    <property type="entry name" value="UDP-GLUCOSE:GLYCOPROTEIN GLUCOSYLTRANSFERASE"/>
    <property type="match status" value="1"/>
</dbReference>
<sequence>MSNKGVIRYVFRHFDKKPSSPLPTSFVSLSGYGVELAVKSTEYKALDDLASANNKIDGDEHNREQSYKDDFDVLIPLKHDELVDIGIQSAQYVMDNSPENVLSSLIDLSQNFPTRANSLTKIKVSQSFRDEIAFNQHQWNKEFELSEGESALWINGINLSHDLDSIDLFHLFETLRQEQLLANTFSQLGFKREYLSILQSMDLSEDKSNTWALDFRKGDPHWINDLDKDRQYSDWGNSVRLLLQPYFPGMIRPIARNLFSLVCILNISSPSSRNILKTAFSLYSHQVPIRIGFIFVVNDTSSLDGKTDVDIALFNIFEFIKNTKGILKAIYFIQRIHEELLSPIQVSDVHKFFKANFPNSDFDNVFSFNSDYRKNISKGLDFYRLSGLKRLPAVLVNGIPLDNSALESSDRIEDGILFSVMRQTNFLQRAVMDGSLTDKENVLNWVMSRPDVLPRLNPRLIGSEHEEANEQRTLQPSIFISNDDISCDDNENIFDKISKQKRFICLLKERRYLIRSDEIDDETIHWVTVWLITDINSFKGQQLIRNALKSLKKSNYMRISLIHNGANISNEKKNLWTIAHIFDAIFTRLSSSSAKRALNKLLGLEYIKEKLFNEKEVENLLNEVVGHGIGIDPILSELKSGQVERRLALQSVFASNDLNLIPGQIAVFINSKVYGPIDNDEDFGLEDFILAERLAERKGIKKVSELIKNWQKQGTKVINPSDTLLQIITLIDNFAIKKRRHSVNIGMEFESVLNLLAKDDQPIIQIVAIINPISRIVQKLSSILQILIKVLNVDLTLAMNPKTKITEIPLKRFYRYVLFETPSFDQNGELLPYFAQFNGLPHKQLLTLNLDVPEAWMVQPIWSDHDLDNIRLELVQKEVIAKFQLQHILLEGHCFDEQSGNPPRGLQFVLGTRTKEAMFDTIVMANLGYFQLKAGPGAWILKLREGRSKEIYEIKGSFGSEKILKKVEDNIDLEIKELHVLVDSFSGKTIRMKVAKRPGMEKRNLLSEENNKEKTEIDEDNEDEEDGGSIWSNFAPKKVVENLSNKLLGSEKYDVINIFSLASGHLYERFLRIMMLSVLKNTKHKVKFWLLNNYLSPQFRESLPILAKHYNFDYQLIEYKWPRWLHQQTEKQRIMWGYKILFLDVLFPLDVKKIIFVDADQVVRSDMMELMELDLNGAPYGYTPFCDSRTSMDGFRFWKSGYWSSHLAGRKYHISALYVVDLLKFRQIAAGDRLRGQYQGLSSDPNSLSNLDQDLPNNMIHQVRIHSLPQEWLWCETWCDDASKINAKTIDLCNNPQTKEPKLESAMRIIPEWTQLDNEIKEVLIEKKENEIIKEKKHSEL</sequence>
<evidence type="ECO:0000256" key="6">
    <source>
        <dbReference type="ARBA" id="ARBA00022679"/>
    </source>
</evidence>
<keyword evidence="7" id="KW-0732">Signal</keyword>
<dbReference type="Pfam" id="PF18402">
    <property type="entry name" value="Thioredoxin_14"/>
    <property type="match status" value="1"/>
</dbReference>
<dbReference type="Pfam" id="PF18401">
    <property type="entry name" value="Thioredoxin_13"/>
    <property type="match status" value="1"/>
</dbReference>
<dbReference type="GO" id="GO:0005788">
    <property type="term" value="C:endoplasmic reticulum lumen"/>
    <property type="evidence" value="ECO:0007669"/>
    <property type="project" value="UniProtKB-SubCell"/>
</dbReference>
<evidence type="ECO:0000256" key="10">
    <source>
        <dbReference type="ARBA" id="ARBA00045874"/>
    </source>
</evidence>